<dbReference type="Pfam" id="PF06429">
    <property type="entry name" value="Flg_bbr_C"/>
    <property type="match status" value="1"/>
</dbReference>
<comment type="subcellular location">
    <subcellularLocation>
        <location evidence="2">Bacterial flagellum basal body</location>
    </subcellularLocation>
</comment>
<evidence type="ECO:0000256" key="1">
    <source>
        <dbReference type="ARBA" id="ARBA00009677"/>
    </source>
</evidence>
<dbReference type="PANTHER" id="PTHR30435">
    <property type="entry name" value="FLAGELLAR PROTEIN"/>
    <property type="match status" value="1"/>
</dbReference>
<reference evidence="6 7" key="1">
    <citation type="submission" date="2017-03" db="EMBL/GenBank/DDBJ databases">
        <title>Genome sequence of Clostridium oryzae DSM 28571.</title>
        <authorList>
            <person name="Poehlein A."/>
            <person name="Daniel R."/>
        </authorList>
    </citation>
    <scope>NUCLEOTIDE SEQUENCE [LARGE SCALE GENOMIC DNA]</scope>
    <source>
        <strain evidence="6 7">DSM 28571</strain>
    </source>
</reference>
<dbReference type="InterPro" id="IPR037925">
    <property type="entry name" value="FlgE/F/G-like"/>
</dbReference>
<evidence type="ECO:0000259" key="3">
    <source>
        <dbReference type="Pfam" id="PF00460"/>
    </source>
</evidence>
<dbReference type="InterPro" id="IPR010930">
    <property type="entry name" value="Flg_bb/hook_C_dom"/>
</dbReference>
<dbReference type="Pfam" id="PF22692">
    <property type="entry name" value="LlgE_F_G_D1"/>
    <property type="match status" value="1"/>
</dbReference>
<dbReference type="RefSeq" id="WP_079422754.1">
    <property type="nucleotide sequence ID" value="NZ_MZGV01000010.1"/>
</dbReference>
<feature type="domain" description="Flagellar basal-body/hook protein C-terminal" evidence="4">
    <location>
        <begin position="213"/>
        <end position="257"/>
    </location>
</feature>
<evidence type="ECO:0000313" key="7">
    <source>
        <dbReference type="Proteomes" id="UP000190080"/>
    </source>
</evidence>
<evidence type="ECO:0000259" key="4">
    <source>
        <dbReference type="Pfam" id="PF06429"/>
    </source>
</evidence>
<keyword evidence="2" id="KW-0975">Bacterial flagellum</keyword>
<name>A0A1V4ITJ8_9CLOT</name>
<dbReference type="GO" id="GO:0071978">
    <property type="term" value="P:bacterial-type flagellum-dependent swarming motility"/>
    <property type="evidence" value="ECO:0007669"/>
    <property type="project" value="TreeGrafter"/>
</dbReference>
<dbReference type="InterPro" id="IPR053967">
    <property type="entry name" value="LlgE_F_G-like_D1"/>
</dbReference>
<dbReference type="STRING" id="1450648.CLORY_13390"/>
<dbReference type="Proteomes" id="UP000190080">
    <property type="component" value="Unassembled WGS sequence"/>
</dbReference>
<dbReference type="PANTHER" id="PTHR30435:SF19">
    <property type="entry name" value="FLAGELLAR BASAL-BODY ROD PROTEIN FLGG"/>
    <property type="match status" value="1"/>
</dbReference>
<protein>
    <submittedName>
        <fullName evidence="6">Flagellar basal-body rod protein FlgG</fullName>
    </submittedName>
</protein>
<organism evidence="6 7">
    <name type="scientific">Clostridium oryzae</name>
    <dbReference type="NCBI Taxonomy" id="1450648"/>
    <lineage>
        <taxon>Bacteria</taxon>
        <taxon>Bacillati</taxon>
        <taxon>Bacillota</taxon>
        <taxon>Clostridia</taxon>
        <taxon>Eubacteriales</taxon>
        <taxon>Clostridiaceae</taxon>
        <taxon>Clostridium</taxon>
    </lineage>
</organism>
<feature type="domain" description="Flagellar hook protein FlgE/F/G-like D1" evidence="5">
    <location>
        <begin position="96"/>
        <end position="165"/>
    </location>
</feature>
<evidence type="ECO:0000313" key="6">
    <source>
        <dbReference type="EMBL" id="OPJ63256.1"/>
    </source>
</evidence>
<dbReference type="OrthoDB" id="9804559at2"/>
<sequence>MLRILWNSKSAMTANQNKLDAISNDLANSTTSGYKSKIVSFQDLVSETLNRKGYPVTENGKRVKDPYTGSGVKSTDWMMSTVQGSMVKSDLSTNLALDGPGYFEVTTSSGEKAYTRNGEFLLDANGQLVDHDGNKVTIEYANGYNANNVKLTDDNFHVTEDGSITLNGSNKIIGRIPVYNTTGSEAMIPSGDSLFKPDNGVNMFQTNGTDVLQGYTEASNVNVGKTMSDLIVTQRAFQLGSKGIQTADSMWQMVNNLRSR</sequence>
<dbReference type="GO" id="GO:0009425">
    <property type="term" value="C:bacterial-type flagellum basal body"/>
    <property type="evidence" value="ECO:0007669"/>
    <property type="project" value="UniProtKB-SubCell"/>
</dbReference>
<accession>A0A1V4ITJ8</accession>
<evidence type="ECO:0000256" key="2">
    <source>
        <dbReference type="RuleBase" id="RU362116"/>
    </source>
</evidence>
<gene>
    <name evidence="6" type="primary">flgG_1</name>
    <name evidence="6" type="ORF">CLORY_13390</name>
</gene>
<dbReference type="EMBL" id="MZGV01000010">
    <property type="protein sequence ID" value="OPJ63256.1"/>
    <property type="molecule type" value="Genomic_DNA"/>
</dbReference>
<dbReference type="InterPro" id="IPR020013">
    <property type="entry name" value="Flagellar_FlgE/F/G"/>
</dbReference>
<dbReference type="NCBIfam" id="TIGR03506">
    <property type="entry name" value="FlgEFG_subfam"/>
    <property type="match status" value="1"/>
</dbReference>
<feature type="domain" description="Flagellar basal body rod protein N-terminal" evidence="3">
    <location>
        <begin position="8"/>
        <end position="35"/>
    </location>
</feature>
<dbReference type="Pfam" id="PF00460">
    <property type="entry name" value="Flg_bb_rod"/>
    <property type="match status" value="1"/>
</dbReference>
<keyword evidence="7" id="KW-1185">Reference proteome</keyword>
<keyword evidence="6" id="KW-0966">Cell projection</keyword>
<dbReference type="SUPFAM" id="SSF117143">
    <property type="entry name" value="Flagellar hook protein flgE"/>
    <property type="match status" value="1"/>
</dbReference>
<keyword evidence="6" id="KW-0282">Flagellum</keyword>
<comment type="caution">
    <text evidence="6">The sequence shown here is derived from an EMBL/GenBank/DDBJ whole genome shotgun (WGS) entry which is preliminary data.</text>
</comment>
<evidence type="ECO:0000259" key="5">
    <source>
        <dbReference type="Pfam" id="PF22692"/>
    </source>
</evidence>
<dbReference type="InterPro" id="IPR001444">
    <property type="entry name" value="Flag_bb_rod_N"/>
</dbReference>
<keyword evidence="6" id="KW-0969">Cilium</keyword>
<proteinExistence type="inferred from homology"/>
<dbReference type="AlphaFoldDB" id="A0A1V4ITJ8"/>
<comment type="similarity">
    <text evidence="1 2">Belongs to the flagella basal body rod proteins family.</text>
</comment>